<organism evidence="5 6">
    <name type="scientific">Polarella glacialis</name>
    <name type="common">Dinoflagellate</name>
    <dbReference type="NCBI Taxonomy" id="89957"/>
    <lineage>
        <taxon>Eukaryota</taxon>
        <taxon>Sar</taxon>
        <taxon>Alveolata</taxon>
        <taxon>Dinophyceae</taxon>
        <taxon>Suessiales</taxon>
        <taxon>Suessiaceae</taxon>
        <taxon>Polarella</taxon>
    </lineage>
</organism>
<proteinExistence type="inferred from homology"/>
<dbReference type="PANTHER" id="PTHR44051:SF8">
    <property type="entry name" value="GLUTATHIONE S-TRANSFERASE GSTA"/>
    <property type="match status" value="1"/>
</dbReference>
<dbReference type="InterPro" id="IPR004045">
    <property type="entry name" value="Glutathione_S-Trfase_N"/>
</dbReference>
<dbReference type="InterPro" id="IPR040079">
    <property type="entry name" value="Glutathione_S-Trfase"/>
</dbReference>
<dbReference type="CDD" id="cd03046">
    <property type="entry name" value="GST_N_GTT1_like"/>
    <property type="match status" value="1"/>
</dbReference>
<evidence type="ECO:0000259" key="4">
    <source>
        <dbReference type="PROSITE" id="PS50405"/>
    </source>
</evidence>
<dbReference type="InterPro" id="IPR036249">
    <property type="entry name" value="Thioredoxin-like_sf"/>
</dbReference>
<evidence type="ECO:0000313" key="5">
    <source>
        <dbReference type="EMBL" id="CAE8702860.1"/>
    </source>
</evidence>
<evidence type="ECO:0000256" key="2">
    <source>
        <dbReference type="RuleBase" id="RU003494"/>
    </source>
</evidence>
<dbReference type="InterPro" id="IPR004046">
    <property type="entry name" value="GST_C"/>
</dbReference>
<evidence type="ECO:0000313" key="6">
    <source>
        <dbReference type="Proteomes" id="UP000626109"/>
    </source>
</evidence>
<feature type="domain" description="GST C-terminal" evidence="4">
    <location>
        <begin position="162"/>
        <end position="243"/>
    </location>
</feature>
<evidence type="ECO:0000259" key="3">
    <source>
        <dbReference type="PROSITE" id="PS50404"/>
    </source>
</evidence>
<dbReference type="SUPFAM" id="SSF47616">
    <property type="entry name" value="GST C-terminal domain-like"/>
    <property type="match status" value="1"/>
</dbReference>
<dbReference type="Gene3D" id="3.40.30.10">
    <property type="entry name" value="Glutaredoxin"/>
    <property type="match status" value="1"/>
</dbReference>
<dbReference type="Gene3D" id="1.20.1050.10">
    <property type="match status" value="1"/>
</dbReference>
<dbReference type="InterPro" id="IPR010987">
    <property type="entry name" value="Glutathione-S-Trfase_C-like"/>
</dbReference>
<dbReference type="PANTHER" id="PTHR44051">
    <property type="entry name" value="GLUTATHIONE S-TRANSFERASE-RELATED"/>
    <property type="match status" value="1"/>
</dbReference>
<dbReference type="InterPro" id="IPR036282">
    <property type="entry name" value="Glutathione-S-Trfase_C_sf"/>
</dbReference>
<dbReference type="AlphaFoldDB" id="A0A813KM69"/>
<comment type="caution">
    <text evidence="5">The sequence shown here is derived from an EMBL/GenBank/DDBJ whole genome shotgun (WGS) entry which is preliminary data.</text>
</comment>
<name>A0A813KM69_POLGL</name>
<evidence type="ECO:0000256" key="1">
    <source>
        <dbReference type="ARBA" id="ARBA00007409"/>
    </source>
</evidence>
<dbReference type="PROSITE" id="PS50404">
    <property type="entry name" value="GST_NTER"/>
    <property type="match status" value="1"/>
</dbReference>
<dbReference type="Pfam" id="PF00043">
    <property type="entry name" value="GST_C"/>
    <property type="match status" value="1"/>
</dbReference>
<protein>
    <recommendedName>
        <fullName evidence="7">Glutathione transferase</fullName>
    </recommendedName>
</protein>
<reference evidence="5" key="1">
    <citation type="submission" date="2021-02" db="EMBL/GenBank/DDBJ databases">
        <authorList>
            <person name="Dougan E. K."/>
            <person name="Rhodes N."/>
            <person name="Thang M."/>
            <person name="Chan C."/>
        </authorList>
    </citation>
    <scope>NUCLEOTIDE SEQUENCE</scope>
</reference>
<dbReference type="SFLD" id="SFLDS00019">
    <property type="entry name" value="Glutathione_Transferase_(cytos"/>
    <property type="match status" value="1"/>
</dbReference>
<dbReference type="EMBL" id="CAJNNW010030248">
    <property type="protein sequence ID" value="CAE8702860.1"/>
    <property type="molecule type" value="Genomic_DNA"/>
</dbReference>
<comment type="similarity">
    <text evidence="1 2">Belongs to the GST superfamily.</text>
</comment>
<dbReference type="Pfam" id="PF02798">
    <property type="entry name" value="GST_N"/>
    <property type="match status" value="1"/>
</dbReference>
<accession>A0A813KM69</accession>
<dbReference type="PROSITE" id="PS50405">
    <property type="entry name" value="GST_CTER"/>
    <property type="match status" value="1"/>
</dbReference>
<gene>
    <name evidence="5" type="ORF">PGLA2088_LOCUS32632</name>
</gene>
<dbReference type="SUPFAM" id="SSF52833">
    <property type="entry name" value="Thioredoxin-like"/>
    <property type="match status" value="1"/>
</dbReference>
<dbReference type="Proteomes" id="UP000626109">
    <property type="component" value="Unassembled WGS sequence"/>
</dbReference>
<sequence length="243" mass="26024">MQPAVIPCAGAASQLGGLQARVLLRSSATSRLFARAASGWSFGPGAPLATCAVVFGASCLRRPAVLGRKALQGRSTRGAASIRRAGPTLIGSQGSRSPLVNWYLHELGQEFRMVEAATVDRRGPDYPHPFGQIPALQDGSVQVFESGAILMYLADKYGGLDTPEKRAEASKWVFWANATLDGICFVEDGNGRVLDTGLRKEPKAINRLEQLLEDREFILGDSFSVADVAIGAYLLYVPQLVCS</sequence>
<dbReference type="CDD" id="cd00299">
    <property type="entry name" value="GST_C_family"/>
    <property type="match status" value="1"/>
</dbReference>
<feature type="domain" description="GST N-terminal" evidence="3">
    <location>
        <begin position="84"/>
        <end position="161"/>
    </location>
</feature>
<evidence type="ECO:0008006" key="7">
    <source>
        <dbReference type="Google" id="ProtNLM"/>
    </source>
</evidence>